<dbReference type="EMBL" id="JAADYS010000817">
    <property type="protein sequence ID" value="KAF4466822.1"/>
    <property type="molecule type" value="Genomic_DNA"/>
</dbReference>
<dbReference type="GO" id="GO:0004222">
    <property type="term" value="F:metalloendopeptidase activity"/>
    <property type="evidence" value="ECO:0007669"/>
    <property type="project" value="InterPro"/>
</dbReference>
<keyword evidence="6" id="KW-0482">Metalloprotease</keyword>
<feature type="domain" description="Peptidase M13 C-terminal" evidence="9">
    <location>
        <begin position="562"/>
        <end position="761"/>
    </location>
</feature>
<gene>
    <name evidence="11" type="ORF">FALBO_6313</name>
</gene>
<keyword evidence="12" id="KW-1185">Reference proteome</keyword>
<reference evidence="11 12" key="1">
    <citation type="submission" date="2020-01" db="EMBL/GenBank/DDBJ databases">
        <title>Identification and distribution of gene clusters putatively required for synthesis of sphingolipid metabolism inhibitors in phylogenetically diverse species of the filamentous fungus Fusarium.</title>
        <authorList>
            <person name="Kim H.-S."/>
            <person name="Busman M."/>
            <person name="Brown D.W."/>
            <person name="Divon H."/>
            <person name="Uhlig S."/>
            <person name="Proctor R.H."/>
        </authorList>
    </citation>
    <scope>NUCLEOTIDE SEQUENCE [LARGE SCALE GENOMIC DNA]</scope>
    <source>
        <strain evidence="11 12">NRRL 20459</strain>
    </source>
</reference>
<protein>
    <submittedName>
        <fullName evidence="11">Peptidase M13 neprilysin</fullName>
    </submittedName>
</protein>
<keyword evidence="2" id="KW-0645">Protease</keyword>
<evidence type="ECO:0000259" key="10">
    <source>
        <dbReference type="Pfam" id="PF05649"/>
    </source>
</evidence>
<proteinExistence type="predicted"/>
<dbReference type="GO" id="GO:0016485">
    <property type="term" value="P:protein processing"/>
    <property type="evidence" value="ECO:0007669"/>
    <property type="project" value="TreeGrafter"/>
</dbReference>
<name>A0A8H4LCC6_9HYPO</name>
<feature type="signal peptide" evidence="8">
    <location>
        <begin position="1"/>
        <end position="21"/>
    </location>
</feature>
<dbReference type="Pfam" id="PF01431">
    <property type="entry name" value="Peptidase_M13"/>
    <property type="match status" value="1"/>
</dbReference>
<evidence type="ECO:0000259" key="9">
    <source>
        <dbReference type="Pfam" id="PF01431"/>
    </source>
</evidence>
<evidence type="ECO:0000256" key="5">
    <source>
        <dbReference type="ARBA" id="ARBA00022833"/>
    </source>
</evidence>
<evidence type="ECO:0000256" key="3">
    <source>
        <dbReference type="ARBA" id="ARBA00022723"/>
    </source>
</evidence>
<evidence type="ECO:0000313" key="12">
    <source>
        <dbReference type="Proteomes" id="UP000554235"/>
    </source>
</evidence>
<comment type="caution">
    <text evidence="11">The sequence shown here is derived from an EMBL/GenBank/DDBJ whole genome shotgun (WGS) entry which is preliminary data.</text>
</comment>
<dbReference type="Pfam" id="PF05649">
    <property type="entry name" value="Peptidase_M13_N"/>
    <property type="match status" value="1"/>
</dbReference>
<keyword evidence="3" id="KW-0479">Metal-binding</keyword>
<evidence type="ECO:0000313" key="11">
    <source>
        <dbReference type="EMBL" id="KAF4466822.1"/>
    </source>
</evidence>
<dbReference type="PANTHER" id="PTHR11733">
    <property type="entry name" value="ZINC METALLOPROTEASE FAMILY M13 NEPRILYSIN-RELATED"/>
    <property type="match status" value="1"/>
</dbReference>
<accession>A0A8H4LCC6</accession>
<dbReference type="InterPro" id="IPR000718">
    <property type="entry name" value="Peptidase_M13"/>
</dbReference>
<dbReference type="Proteomes" id="UP000554235">
    <property type="component" value="Unassembled WGS sequence"/>
</dbReference>
<dbReference type="CDD" id="cd08662">
    <property type="entry name" value="M13"/>
    <property type="match status" value="1"/>
</dbReference>
<dbReference type="GO" id="GO:0005886">
    <property type="term" value="C:plasma membrane"/>
    <property type="evidence" value="ECO:0007669"/>
    <property type="project" value="TreeGrafter"/>
</dbReference>
<dbReference type="OrthoDB" id="6475849at2759"/>
<dbReference type="SUPFAM" id="SSF55486">
    <property type="entry name" value="Metalloproteases ('zincins'), catalytic domain"/>
    <property type="match status" value="1"/>
</dbReference>
<evidence type="ECO:0000256" key="6">
    <source>
        <dbReference type="ARBA" id="ARBA00023049"/>
    </source>
</evidence>
<evidence type="ECO:0000256" key="4">
    <source>
        <dbReference type="ARBA" id="ARBA00022801"/>
    </source>
</evidence>
<dbReference type="InterPro" id="IPR042089">
    <property type="entry name" value="Peptidase_M13_dom_2"/>
</dbReference>
<sequence>MVRFAFLAALVSVPFLTLASGSDSKKGASIYEERHGPYRYFCNNLGCNWLADMLVRESMTHDTNTNPCQDWDKYVCDRFSKTHVETYVIRENTRQVNQSSVMNDYQSQRRLVQHAIDSVGHWGALILRPGEKGERDIFNRIHAFQEDCLTFEQADIKGFKPFEVLAGIILKAFHKYDAGSSTNIDKPINTVDHDMIRNATFSIGKYGVWAFAKFAPHQSVFNSSKMVISIKPWLSPGLPYKEGYYDRNVARTYRDVIKLVLDIMAPSRLTHDGWEKIANNIVDLEREIIELAPSQTDWNSFRHWSRITGKQLDEMIPELSLATVIKSQPIKGMKPPMHDLEIMGPEFWRKLSELLKKQPRKTVRAYFLWQGWLQFRINRPNKADEKYRGLLKNILGVPPFGNHRVRCRQRVLDNFPDMIGASYVRMLYKQRWKFISEDIVNNIKSQYIRMFEETTWLSEEARDLLIDKALKMTTMIGYQEQGPDLMIWDEITKYYKDFKFTGRRTYVKQGLVTQGSYEQAPARHVEDIINLKAYHAKKSWEALSKPPSAYKWSISPWDQHVVYSHQLNKLMSPAAIIPYSEAFPSYVNYAYYGTMIAQQMLHAFDDVGITMSPNGTHDEWMPEADLVKFNNRTRCFYEKYDGMKVNTGDKKFEPPLKVSARLVLNNIIGDTQGTEVAYRAWKSRNESFSEPALRGLGHLTNDQIFFVVRSFFHCTKQRDETWNFQVYVGPDAPPTIRSGQPLKDLRSWNEAFQCKPPKKMCNLYGAKWPISKKKALWHSAHRDGSLPAAPDPRFSTEAIERDKLEYHKKIGEMRRKRERADKKHRVDTKPKVEKDEGQSKGESKTGPRTL</sequence>
<feature type="compositionally biased region" description="Basic and acidic residues" evidence="7">
    <location>
        <begin position="827"/>
        <end position="850"/>
    </location>
</feature>
<dbReference type="AlphaFoldDB" id="A0A8H4LCC6"/>
<dbReference type="InterPro" id="IPR024079">
    <property type="entry name" value="MetalloPept_cat_dom_sf"/>
</dbReference>
<keyword evidence="5" id="KW-0862">Zinc</keyword>
<dbReference type="PANTHER" id="PTHR11733:SF241">
    <property type="entry name" value="GH26575P-RELATED"/>
    <property type="match status" value="1"/>
</dbReference>
<dbReference type="GO" id="GO:0046872">
    <property type="term" value="F:metal ion binding"/>
    <property type="evidence" value="ECO:0007669"/>
    <property type="project" value="UniProtKB-KW"/>
</dbReference>
<evidence type="ECO:0000256" key="7">
    <source>
        <dbReference type="SAM" id="MobiDB-lite"/>
    </source>
</evidence>
<organism evidence="11 12">
    <name type="scientific">Fusarium albosuccineum</name>
    <dbReference type="NCBI Taxonomy" id="1237068"/>
    <lineage>
        <taxon>Eukaryota</taxon>
        <taxon>Fungi</taxon>
        <taxon>Dikarya</taxon>
        <taxon>Ascomycota</taxon>
        <taxon>Pezizomycotina</taxon>
        <taxon>Sordariomycetes</taxon>
        <taxon>Hypocreomycetidae</taxon>
        <taxon>Hypocreales</taxon>
        <taxon>Nectriaceae</taxon>
        <taxon>Fusarium</taxon>
        <taxon>Fusarium decemcellulare species complex</taxon>
    </lineage>
</organism>
<comment type="cofactor">
    <cofactor evidence="1">
        <name>Zn(2+)</name>
        <dbReference type="ChEBI" id="CHEBI:29105"/>
    </cofactor>
</comment>
<feature type="domain" description="Peptidase M13 N-terminal" evidence="10">
    <location>
        <begin position="67"/>
        <end position="478"/>
    </location>
</feature>
<keyword evidence="8" id="KW-0732">Signal</keyword>
<feature type="region of interest" description="Disordered" evidence="7">
    <location>
        <begin position="805"/>
        <end position="850"/>
    </location>
</feature>
<dbReference type="Gene3D" id="3.40.390.10">
    <property type="entry name" value="Collagenase (Catalytic Domain)"/>
    <property type="match status" value="1"/>
</dbReference>
<dbReference type="InterPro" id="IPR008753">
    <property type="entry name" value="Peptidase_M13_N"/>
</dbReference>
<keyword evidence="4" id="KW-0378">Hydrolase</keyword>
<dbReference type="PROSITE" id="PS51885">
    <property type="entry name" value="NEPRILYSIN"/>
    <property type="match status" value="1"/>
</dbReference>
<feature type="compositionally biased region" description="Basic and acidic residues" evidence="7">
    <location>
        <begin position="805"/>
        <end position="821"/>
    </location>
</feature>
<feature type="chain" id="PRO_5034473083" evidence="8">
    <location>
        <begin position="22"/>
        <end position="850"/>
    </location>
</feature>
<evidence type="ECO:0000256" key="1">
    <source>
        <dbReference type="ARBA" id="ARBA00001947"/>
    </source>
</evidence>
<evidence type="ECO:0000256" key="2">
    <source>
        <dbReference type="ARBA" id="ARBA00022670"/>
    </source>
</evidence>
<evidence type="ECO:0000256" key="8">
    <source>
        <dbReference type="SAM" id="SignalP"/>
    </source>
</evidence>
<dbReference type="Gene3D" id="1.10.1380.10">
    <property type="entry name" value="Neutral endopeptidase , domain2"/>
    <property type="match status" value="1"/>
</dbReference>
<dbReference type="InterPro" id="IPR018497">
    <property type="entry name" value="Peptidase_M13_C"/>
</dbReference>